<dbReference type="Proteomes" id="UP001300012">
    <property type="component" value="Unassembled WGS sequence"/>
</dbReference>
<comment type="caution">
    <text evidence="10">The sequence shown here is derived from an EMBL/GenBank/DDBJ whole genome shotgun (WGS) entry which is preliminary data.</text>
</comment>
<keyword evidence="3" id="KW-0597">Phosphoprotein</keyword>
<dbReference type="PANTHER" id="PTHR34220:SF7">
    <property type="entry name" value="SENSOR HISTIDINE KINASE YPDA"/>
    <property type="match status" value="1"/>
</dbReference>
<dbReference type="PANTHER" id="PTHR34220">
    <property type="entry name" value="SENSOR HISTIDINE KINASE YPDA"/>
    <property type="match status" value="1"/>
</dbReference>
<evidence type="ECO:0000256" key="7">
    <source>
        <dbReference type="SAM" id="Coils"/>
    </source>
</evidence>
<keyword evidence="7" id="KW-0175">Coiled coil</keyword>
<feature type="transmembrane region" description="Helical" evidence="8">
    <location>
        <begin position="280"/>
        <end position="303"/>
    </location>
</feature>
<comment type="subcellular location">
    <subcellularLocation>
        <location evidence="1">Cell membrane</location>
        <topology evidence="1">Multi-pass membrane protein</topology>
    </subcellularLocation>
</comment>
<dbReference type="InterPro" id="IPR036890">
    <property type="entry name" value="HATPase_C_sf"/>
</dbReference>
<dbReference type="InterPro" id="IPR003594">
    <property type="entry name" value="HATPase_dom"/>
</dbReference>
<accession>A0ABT1YF52</accession>
<gene>
    <name evidence="10" type="ORF">NV381_11510</name>
</gene>
<dbReference type="SUPFAM" id="SSF158472">
    <property type="entry name" value="HAMP domain-like"/>
    <property type="match status" value="1"/>
</dbReference>
<dbReference type="InterPro" id="IPR050640">
    <property type="entry name" value="Bact_2-comp_sensor_kinase"/>
</dbReference>
<reference evidence="10 11" key="1">
    <citation type="submission" date="2022-08" db="EMBL/GenBank/DDBJ databases">
        <title>Paenibacillus endoradicis sp. nov., Paenibacillus radicibacter sp. nov and Paenibacillus pararadicis sp. nov., three cold-adapted plant growth-promoting bacteria isolated from root of Larix gmelinii in Great Khingan.</title>
        <authorList>
            <person name="Xue H."/>
        </authorList>
    </citation>
    <scope>NUCLEOTIDE SEQUENCE [LARGE SCALE GENOMIC DNA]</scope>
    <source>
        <strain evidence="10 11">N5-1-1-5</strain>
    </source>
</reference>
<dbReference type="Pfam" id="PF02518">
    <property type="entry name" value="HATPase_c"/>
    <property type="match status" value="1"/>
</dbReference>
<evidence type="ECO:0000256" key="1">
    <source>
        <dbReference type="ARBA" id="ARBA00004651"/>
    </source>
</evidence>
<evidence type="ECO:0000256" key="2">
    <source>
        <dbReference type="ARBA" id="ARBA00022475"/>
    </source>
</evidence>
<evidence type="ECO:0000313" key="11">
    <source>
        <dbReference type="Proteomes" id="UP001300012"/>
    </source>
</evidence>
<dbReference type="InterPro" id="IPR003660">
    <property type="entry name" value="HAMP_dom"/>
</dbReference>
<keyword evidence="6 8" id="KW-0472">Membrane</keyword>
<evidence type="ECO:0000256" key="5">
    <source>
        <dbReference type="ARBA" id="ARBA00022777"/>
    </source>
</evidence>
<feature type="transmembrane region" description="Helical" evidence="8">
    <location>
        <begin position="6"/>
        <end position="25"/>
    </location>
</feature>
<keyword evidence="2" id="KW-1003">Cell membrane</keyword>
<dbReference type="PROSITE" id="PS50885">
    <property type="entry name" value="HAMP"/>
    <property type="match status" value="1"/>
</dbReference>
<dbReference type="Gene3D" id="3.30.565.10">
    <property type="entry name" value="Histidine kinase-like ATPase, C-terminal domain"/>
    <property type="match status" value="1"/>
</dbReference>
<dbReference type="SMART" id="SM00387">
    <property type="entry name" value="HATPase_c"/>
    <property type="match status" value="1"/>
</dbReference>
<keyword evidence="8" id="KW-0812">Transmembrane</keyword>
<sequence length="576" mass="66043">MLRMMLYIVLVCSVSITGSVVFIFFQSSNQAKREVSGHVLQLHEQAMQRLQQTFNGLDYMVKTVSNDYAVQRLVEGRALQGSADERGLREYADFLIREQTANLPYLAEMCITFDSMSYSICTKSQKGAALLDQPRPSMKKNERSLAPLAKGEGQHSGYNVVYTVPLSDQTHVVKGSVQLMIELDRIMKDIYGNMPLLVNELTDSTGERVYARTTADRLRTADLRIETLSQEGAAVIPLQWRDDTYILQKRLELPGAVWFSQIIVPQSLEGEPTIGFSQTLLLMILLLLFVGIVSAFLFLHYFVKPLQLLRKLMNRAELGDFQAYWVRHSSREWNELGESYNQMLNRLEELIKQVKREESLKKEAEMEALQYQLNPHFLYNTLNTIKWVAKMHHTPQIAEVVTSLVRLLQASLGKKGDFITVREEMELIRDYMDIQAFRYGDKIRLESEVDPLAKGCLVPRMILQPLIENAIIHGLEPGRQEGWIRIRIWLEMERELLYCQVEDNGVGMVVEEYGEMTGSGSSEGGMRERMSGIGLRHIREKIKLYYGNGYTMHITGKPRQGTTIRLTMPVHQSEEE</sequence>
<dbReference type="RefSeq" id="WP_258213428.1">
    <property type="nucleotide sequence ID" value="NZ_JANQBD010000007.1"/>
</dbReference>
<name>A0ABT1YF52_9BACL</name>
<dbReference type="Pfam" id="PF06580">
    <property type="entry name" value="His_kinase"/>
    <property type="match status" value="1"/>
</dbReference>
<feature type="domain" description="HAMP" evidence="9">
    <location>
        <begin position="300"/>
        <end position="352"/>
    </location>
</feature>
<dbReference type="InterPro" id="IPR010559">
    <property type="entry name" value="Sig_transdc_His_kin_internal"/>
</dbReference>
<evidence type="ECO:0000259" key="9">
    <source>
        <dbReference type="PROSITE" id="PS50885"/>
    </source>
</evidence>
<protein>
    <submittedName>
        <fullName evidence="10">Sensor histidine kinase</fullName>
    </submittedName>
</protein>
<feature type="coiled-coil region" evidence="7">
    <location>
        <begin position="337"/>
        <end position="374"/>
    </location>
</feature>
<organism evidence="10 11">
    <name type="scientific">Paenibacillus radicis</name>
    <name type="common">ex Xue et al. 2023</name>
    <dbReference type="NCBI Taxonomy" id="2972489"/>
    <lineage>
        <taxon>Bacteria</taxon>
        <taxon>Bacillati</taxon>
        <taxon>Bacillota</taxon>
        <taxon>Bacilli</taxon>
        <taxon>Bacillales</taxon>
        <taxon>Paenibacillaceae</taxon>
        <taxon>Paenibacillus</taxon>
    </lineage>
</organism>
<evidence type="ECO:0000256" key="3">
    <source>
        <dbReference type="ARBA" id="ARBA00022553"/>
    </source>
</evidence>
<proteinExistence type="predicted"/>
<keyword evidence="4" id="KW-0808">Transferase</keyword>
<dbReference type="GO" id="GO:0016301">
    <property type="term" value="F:kinase activity"/>
    <property type="evidence" value="ECO:0007669"/>
    <property type="project" value="UniProtKB-KW"/>
</dbReference>
<evidence type="ECO:0000256" key="4">
    <source>
        <dbReference type="ARBA" id="ARBA00022679"/>
    </source>
</evidence>
<dbReference type="EMBL" id="JANQBD010000007">
    <property type="protein sequence ID" value="MCR8631833.1"/>
    <property type="molecule type" value="Genomic_DNA"/>
</dbReference>
<dbReference type="SUPFAM" id="SSF55874">
    <property type="entry name" value="ATPase domain of HSP90 chaperone/DNA topoisomerase II/histidine kinase"/>
    <property type="match status" value="1"/>
</dbReference>
<dbReference type="Gene3D" id="6.10.340.10">
    <property type="match status" value="1"/>
</dbReference>
<evidence type="ECO:0000256" key="6">
    <source>
        <dbReference type="ARBA" id="ARBA00023136"/>
    </source>
</evidence>
<keyword evidence="11" id="KW-1185">Reference proteome</keyword>
<evidence type="ECO:0000256" key="8">
    <source>
        <dbReference type="SAM" id="Phobius"/>
    </source>
</evidence>
<evidence type="ECO:0000313" key="10">
    <source>
        <dbReference type="EMBL" id="MCR8631833.1"/>
    </source>
</evidence>
<keyword evidence="8" id="KW-1133">Transmembrane helix</keyword>
<keyword evidence="5 10" id="KW-0418">Kinase</keyword>